<comment type="caution">
    <text evidence="2">The sequence shown here is derived from an EMBL/GenBank/DDBJ whole genome shotgun (WGS) entry which is preliminary data.</text>
</comment>
<gene>
    <name evidence="2" type="ORF">LCGC14_2095230</name>
</gene>
<dbReference type="InterPro" id="IPR002562">
    <property type="entry name" value="3'-5'_exonuclease_dom"/>
</dbReference>
<accession>A0A0F9GPQ3</accession>
<dbReference type="InterPro" id="IPR036397">
    <property type="entry name" value="RNaseH_sf"/>
</dbReference>
<reference evidence="2" key="1">
    <citation type="journal article" date="2015" name="Nature">
        <title>Complex archaea that bridge the gap between prokaryotes and eukaryotes.</title>
        <authorList>
            <person name="Spang A."/>
            <person name="Saw J.H."/>
            <person name="Jorgensen S.L."/>
            <person name="Zaremba-Niedzwiedzka K."/>
            <person name="Martijn J."/>
            <person name="Lind A.E."/>
            <person name="van Eijk R."/>
            <person name="Schleper C."/>
            <person name="Guy L."/>
            <person name="Ettema T.J."/>
        </authorList>
    </citation>
    <scope>NUCLEOTIDE SEQUENCE</scope>
</reference>
<dbReference type="GO" id="GO:0006139">
    <property type="term" value="P:nucleobase-containing compound metabolic process"/>
    <property type="evidence" value="ECO:0007669"/>
    <property type="project" value="InterPro"/>
</dbReference>
<dbReference type="GO" id="GO:0008408">
    <property type="term" value="F:3'-5' exonuclease activity"/>
    <property type="evidence" value="ECO:0007669"/>
    <property type="project" value="InterPro"/>
</dbReference>
<sequence>MDYKDILKKAGFPTDIVVIDFETYWDQEYSLSKQEWPTVRYVTSDKFEAMGLGVRECEETTFYAPEHITEVLRVFQDSYGENLERCVIVIQNAFFDALILHEHYNIRPKYILDTKQIASFLEARKSHALRDMAEEYGLKPKGDIKWSKGLHWDDMTEDQRNELGAYCNNDVNITTQLFQKMLPLVTNPELELPLMNHTTQLFLQKNFKFDFMLAMELKGKMEKQVDKIAKELGYTRAVISGNKTFFVLMQEALPFGEQVPMKMSTPSKKTGKSKMIPRLLKTMRG</sequence>
<proteinExistence type="predicted"/>
<dbReference type="EMBL" id="LAZR01025603">
    <property type="protein sequence ID" value="KKL71405.1"/>
    <property type="molecule type" value="Genomic_DNA"/>
</dbReference>
<name>A0A0F9GPQ3_9ZZZZ</name>
<protein>
    <recommendedName>
        <fullName evidence="1">3'-5' exonuclease domain-containing protein</fullName>
    </recommendedName>
</protein>
<evidence type="ECO:0000313" key="2">
    <source>
        <dbReference type="EMBL" id="KKL71405.1"/>
    </source>
</evidence>
<dbReference type="Pfam" id="PF01612">
    <property type="entry name" value="DNA_pol_A_exo1"/>
    <property type="match status" value="1"/>
</dbReference>
<feature type="domain" description="3'-5' exonuclease" evidence="1">
    <location>
        <begin position="85"/>
        <end position="184"/>
    </location>
</feature>
<dbReference type="AlphaFoldDB" id="A0A0F9GPQ3"/>
<dbReference type="InterPro" id="IPR012337">
    <property type="entry name" value="RNaseH-like_sf"/>
</dbReference>
<dbReference type="GO" id="GO:0003676">
    <property type="term" value="F:nucleic acid binding"/>
    <property type="evidence" value="ECO:0007669"/>
    <property type="project" value="InterPro"/>
</dbReference>
<dbReference type="SUPFAM" id="SSF53098">
    <property type="entry name" value="Ribonuclease H-like"/>
    <property type="match status" value="1"/>
</dbReference>
<dbReference type="Gene3D" id="3.30.420.10">
    <property type="entry name" value="Ribonuclease H-like superfamily/Ribonuclease H"/>
    <property type="match status" value="1"/>
</dbReference>
<organism evidence="2">
    <name type="scientific">marine sediment metagenome</name>
    <dbReference type="NCBI Taxonomy" id="412755"/>
    <lineage>
        <taxon>unclassified sequences</taxon>
        <taxon>metagenomes</taxon>
        <taxon>ecological metagenomes</taxon>
    </lineage>
</organism>
<evidence type="ECO:0000259" key="1">
    <source>
        <dbReference type="Pfam" id="PF01612"/>
    </source>
</evidence>